<dbReference type="InterPro" id="IPR059106">
    <property type="entry name" value="WHD_MalT"/>
</dbReference>
<evidence type="ECO:0000313" key="3">
    <source>
        <dbReference type="Proteomes" id="UP000006461"/>
    </source>
</evidence>
<dbReference type="SUPFAM" id="SSF52540">
    <property type="entry name" value="P-loop containing nucleoside triphosphate hydrolases"/>
    <property type="match status" value="1"/>
</dbReference>
<dbReference type="InterPro" id="IPR016032">
    <property type="entry name" value="Sig_transdc_resp-reg_C-effctor"/>
</dbReference>
<dbReference type="Gene3D" id="1.25.40.10">
    <property type="entry name" value="Tetratricopeptide repeat domain"/>
    <property type="match status" value="1"/>
</dbReference>
<protein>
    <submittedName>
        <fullName evidence="2">Transcriptional regulator</fullName>
    </submittedName>
</protein>
<dbReference type="SUPFAM" id="SSF46894">
    <property type="entry name" value="C-terminal effector domain of the bipartite response regulators"/>
    <property type="match status" value="1"/>
</dbReference>
<reference evidence="2 3" key="1">
    <citation type="journal article" date="2012" name="J. Bacteriol.">
        <title>Genome Sequence of Radiation-Resistant Modestobacter marinus Strain BC501, a Representative Actinobacterium That Thrives on Calcareous Stone Surfaces.</title>
        <authorList>
            <person name="Normand P."/>
            <person name="Gury J."/>
            <person name="Pujic P."/>
            <person name="Chouaia B."/>
            <person name="Crotti E."/>
            <person name="Brusetti L."/>
            <person name="Daffonchio D."/>
            <person name="Vacherie B."/>
            <person name="Barbe V."/>
            <person name="Medigue C."/>
            <person name="Calteau A."/>
            <person name="Ghodhbane-Gtari F."/>
            <person name="Essoussi I."/>
            <person name="Nouioui I."/>
            <person name="Abbassi-Ghozzi I."/>
            <person name="Gtari M."/>
        </authorList>
    </citation>
    <scope>NUCLEOTIDE SEQUENCE [LARGE SCALE GENOMIC DNA]</scope>
    <source>
        <strain evidence="3">BC 501</strain>
    </source>
</reference>
<dbReference type="PROSITE" id="PS50043">
    <property type="entry name" value="HTH_LUXR_2"/>
    <property type="match status" value="1"/>
</dbReference>
<dbReference type="InterPro" id="IPR000792">
    <property type="entry name" value="Tscrpt_reg_LuxR_C"/>
</dbReference>
<dbReference type="SMART" id="SM00421">
    <property type="entry name" value="HTH_LUXR"/>
    <property type="match status" value="1"/>
</dbReference>
<gene>
    <name evidence="2" type="ordered locus">MODMU_1530</name>
</gene>
<dbReference type="GO" id="GO:0003677">
    <property type="term" value="F:DNA binding"/>
    <property type="evidence" value="ECO:0007669"/>
    <property type="project" value="InterPro"/>
</dbReference>
<dbReference type="KEGG" id="mmar:MODMU_1530"/>
<sequence length="884" mass="95908">MDVRMPAGKFRRPRLPRSVIDRTWLFLRPPAVPSEALDEWPPEAPVTVVCATAGAGKTTLLSGWARIREQQGDAVAWVSLDRTDADRPLFWQALLAAVREAALRTADRSTADGTDHLDESPAAHHTPLAELDRLVQRSTAPLWLFLDDLQEVSSPGVLADLDTLLRTMPEGLHLVLASRRDPVLALHRLRLAGTLREIHASDLALDRSEVRQLLVHHSVVLDDESLSLLVDRTEGWAAGVRLAALALADATDTGAAVRRFAGDDRAVADYLAAEVLRRLDVRERHLLRLCALPHQLTAELAVEITGDPAAADVLEELSRANVLVAPAQAGGWFRIHTLLRGYLLAQLQRTDLPAVRTAHARVARWFAVGGHLSWAVEHAVQSEDDALAVELVTTHGPSLLAEGRARALHTMIGTSTEAVRADASVRRLDALAVLESDEFTREPLPTSRANSHDDLATPDAVASAAEGCLEALLALHRVRYDLHLSPTVLDATAPLLDDREDDLGLLLGLGRGRVLLLAGRFDEADVELTRSSSLAQAHGNPDALLRVSAHRTAVAAARCRFRDVAELAEETVRIGAETDGEHHHEVAAALLLAAHAARQQLEPTTARQLTDRAGTTADGRAGPEVLVSLRALRAILDVEAGLDPLVGCRLLRKEVAVAAEKSLSPLVVAHLAFLEHRCAWLAGRLDWAREALGRLTALDCPPGEMATLAASEHLARGRFEAARNRIGPVLDQTTPCLFPTTLQQAWLIEALITESAGQHARRHEALRSALDLAEETGALRSFLDVAGVVDLLDDEAGRFGRSEELVQRIRAAAGQRTDHSVVPLTPRELALLVELPAQMTLSEIAARHQVSLNTVKTQARSIYQKLEASGRRDAVAKARHRGLL</sequence>
<dbReference type="Gene3D" id="3.40.50.300">
    <property type="entry name" value="P-loop containing nucleotide triphosphate hydrolases"/>
    <property type="match status" value="1"/>
</dbReference>
<feature type="domain" description="HTH luxR-type" evidence="1">
    <location>
        <begin position="817"/>
        <end position="882"/>
    </location>
</feature>
<dbReference type="STRING" id="477641.MODMU_1530"/>
<dbReference type="Pfam" id="PF25873">
    <property type="entry name" value="WHD_MalT"/>
    <property type="match status" value="1"/>
</dbReference>
<dbReference type="AlphaFoldDB" id="I4EUB2"/>
<evidence type="ECO:0000259" key="1">
    <source>
        <dbReference type="PROSITE" id="PS50043"/>
    </source>
</evidence>
<dbReference type="OMA" id="TEGWITA"/>
<accession>I4EUB2</accession>
<dbReference type="OrthoDB" id="134985at2"/>
<keyword evidence="3" id="KW-1185">Reference proteome</keyword>
<evidence type="ECO:0000313" key="2">
    <source>
        <dbReference type="EMBL" id="CCH86975.1"/>
    </source>
</evidence>
<dbReference type="EMBL" id="FO203431">
    <property type="protein sequence ID" value="CCH86975.1"/>
    <property type="molecule type" value="Genomic_DNA"/>
</dbReference>
<dbReference type="InterPro" id="IPR027417">
    <property type="entry name" value="P-loop_NTPase"/>
</dbReference>
<dbReference type="Pfam" id="PF00196">
    <property type="entry name" value="GerE"/>
    <property type="match status" value="1"/>
</dbReference>
<proteinExistence type="predicted"/>
<dbReference type="HOGENOM" id="CLU_006325_1_0_11"/>
<dbReference type="GO" id="GO:0006355">
    <property type="term" value="P:regulation of DNA-templated transcription"/>
    <property type="evidence" value="ECO:0007669"/>
    <property type="project" value="InterPro"/>
</dbReference>
<dbReference type="CDD" id="cd06170">
    <property type="entry name" value="LuxR_C_like"/>
    <property type="match status" value="1"/>
</dbReference>
<dbReference type="eggNOG" id="COG2909">
    <property type="taxonomic scope" value="Bacteria"/>
</dbReference>
<name>I4EUB2_MODI5</name>
<dbReference type="InterPro" id="IPR036388">
    <property type="entry name" value="WH-like_DNA-bd_sf"/>
</dbReference>
<dbReference type="Gene3D" id="1.10.10.10">
    <property type="entry name" value="Winged helix-like DNA-binding domain superfamily/Winged helix DNA-binding domain"/>
    <property type="match status" value="1"/>
</dbReference>
<dbReference type="InterPro" id="IPR011990">
    <property type="entry name" value="TPR-like_helical_dom_sf"/>
</dbReference>
<dbReference type="Proteomes" id="UP000006461">
    <property type="component" value="Chromosome"/>
</dbReference>
<organism evidence="2 3">
    <name type="scientific">Modestobacter italicus (strain DSM 44449 / CECT 9708 / BC 501)</name>
    <dbReference type="NCBI Taxonomy" id="2732864"/>
    <lineage>
        <taxon>Bacteria</taxon>
        <taxon>Bacillati</taxon>
        <taxon>Actinomycetota</taxon>
        <taxon>Actinomycetes</taxon>
        <taxon>Geodermatophilales</taxon>
        <taxon>Geodermatophilaceae</taxon>
        <taxon>Modestobacter</taxon>
    </lineage>
</organism>